<reference evidence="2 3" key="1">
    <citation type="submission" date="2024-02" db="EMBL/GenBank/DDBJ databases">
        <title>Rhodopirellula caenicola NBRC 110016.</title>
        <authorList>
            <person name="Ichikawa N."/>
            <person name="Katano-Makiyama Y."/>
            <person name="Hidaka K."/>
        </authorList>
    </citation>
    <scope>NUCLEOTIDE SEQUENCE [LARGE SCALE GENOMIC DNA]</scope>
    <source>
        <strain evidence="2 3">NBRC 110016</strain>
    </source>
</reference>
<evidence type="ECO:0000313" key="2">
    <source>
        <dbReference type="EMBL" id="GAA5506574.1"/>
    </source>
</evidence>
<sequence>MFYQTLRMTLATGLLVFAAMPFAVNQAAAGSGHHLLDQTGCCTKCPACDHRCNFSVDVVDETKTCFEVESKVICIPRVVFPWQKGNCDAVCNNGAKTRRICVLKTKDYKCPKCEYSWSAEKKATCCDTHSVPPAIEYAPAPVPAEAVAPEAPQPYTLPTPAQASRPSEDAYYSLFETISNR</sequence>
<gene>
    <name evidence="2" type="ORF">Rcae01_02027</name>
</gene>
<organism evidence="2 3">
    <name type="scientific">Novipirellula caenicola</name>
    <dbReference type="NCBI Taxonomy" id="1536901"/>
    <lineage>
        <taxon>Bacteria</taxon>
        <taxon>Pseudomonadati</taxon>
        <taxon>Planctomycetota</taxon>
        <taxon>Planctomycetia</taxon>
        <taxon>Pirellulales</taxon>
        <taxon>Pirellulaceae</taxon>
        <taxon>Novipirellula</taxon>
    </lineage>
</organism>
<feature type="chain" id="PRO_5047165340" description="Secreted protein" evidence="1">
    <location>
        <begin position="30"/>
        <end position="181"/>
    </location>
</feature>
<dbReference type="Proteomes" id="UP001416858">
    <property type="component" value="Unassembled WGS sequence"/>
</dbReference>
<evidence type="ECO:0000313" key="3">
    <source>
        <dbReference type="Proteomes" id="UP001416858"/>
    </source>
</evidence>
<accession>A0ABP9VN28</accession>
<proteinExistence type="predicted"/>
<dbReference type="RefSeq" id="WP_345683502.1">
    <property type="nucleotide sequence ID" value="NZ_BAABRO010000003.1"/>
</dbReference>
<keyword evidence="3" id="KW-1185">Reference proteome</keyword>
<evidence type="ECO:0000256" key="1">
    <source>
        <dbReference type="SAM" id="SignalP"/>
    </source>
</evidence>
<comment type="caution">
    <text evidence="2">The sequence shown here is derived from an EMBL/GenBank/DDBJ whole genome shotgun (WGS) entry which is preliminary data.</text>
</comment>
<keyword evidence="1" id="KW-0732">Signal</keyword>
<name>A0ABP9VN28_9BACT</name>
<feature type="signal peptide" evidence="1">
    <location>
        <begin position="1"/>
        <end position="29"/>
    </location>
</feature>
<dbReference type="EMBL" id="BAABRO010000003">
    <property type="protein sequence ID" value="GAA5506574.1"/>
    <property type="molecule type" value="Genomic_DNA"/>
</dbReference>
<protein>
    <recommendedName>
        <fullName evidence="4">Secreted protein</fullName>
    </recommendedName>
</protein>
<evidence type="ECO:0008006" key="4">
    <source>
        <dbReference type="Google" id="ProtNLM"/>
    </source>
</evidence>